<dbReference type="PANTHER" id="PTHR43823:SF3">
    <property type="entry name" value="MULTIDRUG EXPORT PROTEIN MEPA"/>
    <property type="match status" value="1"/>
</dbReference>
<organism evidence="8 9">
    <name type="scientific">Marinilactibacillus piezotolerans</name>
    <dbReference type="NCBI Taxonomy" id="258723"/>
    <lineage>
        <taxon>Bacteria</taxon>
        <taxon>Bacillati</taxon>
        <taxon>Bacillota</taxon>
        <taxon>Bacilli</taxon>
        <taxon>Lactobacillales</taxon>
        <taxon>Carnobacteriaceae</taxon>
        <taxon>Marinilactibacillus</taxon>
    </lineage>
</organism>
<evidence type="ECO:0000256" key="6">
    <source>
        <dbReference type="ARBA" id="ARBA00023136"/>
    </source>
</evidence>
<dbReference type="InterPro" id="IPR051327">
    <property type="entry name" value="MATE_MepA_subfamily"/>
</dbReference>
<dbReference type="EMBL" id="FOSJ01000020">
    <property type="protein sequence ID" value="SFK28254.1"/>
    <property type="molecule type" value="Genomic_DNA"/>
</dbReference>
<evidence type="ECO:0000256" key="3">
    <source>
        <dbReference type="ARBA" id="ARBA00022475"/>
    </source>
</evidence>
<feature type="transmembrane region" description="Helical" evidence="7">
    <location>
        <begin position="303"/>
        <end position="326"/>
    </location>
</feature>
<evidence type="ECO:0000256" key="2">
    <source>
        <dbReference type="ARBA" id="ARBA00022448"/>
    </source>
</evidence>
<feature type="transmembrane region" description="Helical" evidence="7">
    <location>
        <begin position="156"/>
        <end position="177"/>
    </location>
</feature>
<evidence type="ECO:0000313" key="9">
    <source>
        <dbReference type="Proteomes" id="UP000199589"/>
    </source>
</evidence>
<feature type="transmembrane region" description="Helical" evidence="7">
    <location>
        <begin position="261"/>
        <end position="282"/>
    </location>
</feature>
<keyword evidence="9" id="KW-1185">Reference proteome</keyword>
<feature type="transmembrane region" description="Helical" evidence="7">
    <location>
        <begin position="227"/>
        <end position="255"/>
    </location>
</feature>
<feature type="transmembrane region" description="Helical" evidence="7">
    <location>
        <begin position="12"/>
        <end position="36"/>
    </location>
</feature>
<feature type="transmembrane region" description="Helical" evidence="7">
    <location>
        <begin position="183"/>
        <end position="206"/>
    </location>
</feature>
<feature type="transmembrane region" description="Helical" evidence="7">
    <location>
        <begin position="84"/>
        <end position="106"/>
    </location>
</feature>
<keyword evidence="2" id="KW-0813">Transport</keyword>
<feature type="transmembrane region" description="Helical" evidence="7">
    <location>
        <begin position="48"/>
        <end position="72"/>
    </location>
</feature>
<dbReference type="GO" id="GO:0005886">
    <property type="term" value="C:plasma membrane"/>
    <property type="evidence" value="ECO:0007669"/>
    <property type="project" value="UniProtKB-SubCell"/>
</dbReference>
<feature type="transmembrane region" description="Helical" evidence="7">
    <location>
        <begin position="408"/>
        <end position="424"/>
    </location>
</feature>
<dbReference type="AlphaFoldDB" id="A0A1I3Y8Q1"/>
<proteinExistence type="predicted"/>
<name>A0A1I3Y8Q1_9LACT</name>
<keyword evidence="5 7" id="KW-1133">Transmembrane helix</keyword>
<gene>
    <name evidence="8" type="ORF">SAMN04488569_102017</name>
</gene>
<dbReference type="Proteomes" id="UP000199589">
    <property type="component" value="Unassembled WGS sequence"/>
</dbReference>
<dbReference type="GO" id="GO:0015297">
    <property type="term" value="F:antiporter activity"/>
    <property type="evidence" value="ECO:0007669"/>
    <property type="project" value="InterPro"/>
</dbReference>
<accession>A0A1I3Y8Q1</accession>
<dbReference type="GO" id="GO:0042910">
    <property type="term" value="F:xenobiotic transmembrane transporter activity"/>
    <property type="evidence" value="ECO:0007669"/>
    <property type="project" value="InterPro"/>
</dbReference>
<dbReference type="InterPro" id="IPR002528">
    <property type="entry name" value="MATE_fam"/>
</dbReference>
<evidence type="ECO:0000256" key="1">
    <source>
        <dbReference type="ARBA" id="ARBA00004651"/>
    </source>
</evidence>
<sequence length="436" mass="47153">MGINKLFFKYVSLNVLGMVGISLYILADTFFIAQALGSNGIASLNLSIPAYGVINGIGLMLGLGGASRYSILSAQKKIKTAQKVYAQSLIFGVIIGGVFLVFGLFGSGLIARSLGANNETLASTSIYLQTILFFSPFFILNNTLQSFVRNDGDPSLAMSGMMIGSFLNILLDYIFIFPLDMGMFGAALATCIAPISSIAVLSIHFKRAINQLKFVFQKLNWIVLKDICYLGATGFINEIASAVVLFLFNTIIFSLEGNLGLAAYGIVANISFVVLSLFTGVAQGAQPLLSDSYGKRDLSKIKHVLTLSIITALVISATVYLTTLLFKSGIIAAFNSDQSTHVAEMAATGLIVYFVGFFFAGINTISTTYFSATDQPRLALFFSLLRGGVIIIPIVLLFSYLWGMNGVWMSYVAAEAIVVLWIVIKMNPRKRIRQAK</sequence>
<dbReference type="Pfam" id="PF01554">
    <property type="entry name" value="MatE"/>
    <property type="match status" value="2"/>
</dbReference>
<dbReference type="PANTHER" id="PTHR43823">
    <property type="entry name" value="SPORULATION PROTEIN YKVU"/>
    <property type="match status" value="1"/>
</dbReference>
<dbReference type="InterPro" id="IPR048279">
    <property type="entry name" value="MdtK-like"/>
</dbReference>
<evidence type="ECO:0000256" key="4">
    <source>
        <dbReference type="ARBA" id="ARBA00022692"/>
    </source>
</evidence>
<feature type="transmembrane region" description="Helical" evidence="7">
    <location>
        <begin position="346"/>
        <end position="366"/>
    </location>
</feature>
<comment type="subcellular location">
    <subcellularLocation>
        <location evidence="1">Cell membrane</location>
        <topology evidence="1">Multi-pass membrane protein</topology>
    </subcellularLocation>
</comment>
<evidence type="ECO:0000256" key="5">
    <source>
        <dbReference type="ARBA" id="ARBA00022989"/>
    </source>
</evidence>
<feature type="transmembrane region" description="Helical" evidence="7">
    <location>
        <begin position="378"/>
        <end position="402"/>
    </location>
</feature>
<protein>
    <submittedName>
        <fullName evidence="8">Putative efflux protein, MATE family</fullName>
    </submittedName>
</protein>
<reference evidence="9" key="1">
    <citation type="submission" date="2016-10" db="EMBL/GenBank/DDBJ databases">
        <authorList>
            <person name="Varghese N."/>
            <person name="Submissions S."/>
        </authorList>
    </citation>
    <scope>NUCLEOTIDE SEQUENCE [LARGE SCALE GENOMIC DNA]</scope>
    <source>
        <strain evidence="9">DSM 16108</strain>
    </source>
</reference>
<keyword evidence="4 7" id="KW-0812">Transmembrane</keyword>
<evidence type="ECO:0000256" key="7">
    <source>
        <dbReference type="SAM" id="Phobius"/>
    </source>
</evidence>
<dbReference type="RefSeq" id="WP_177206366.1">
    <property type="nucleotide sequence ID" value="NZ_FOSJ01000020.1"/>
</dbReference>
<feature type="transmembrane region" description="Helical" evidence="7">
    <location>
        <begin position="126"/>
        <end position="144"/>
    </location>
</feature>
<dbReference type="PIRSF" id="PIRSF006603">
    <property type="entry name" value="DinF"/>
    <property type="match status" value="1"/>
</dbReference>
<evidence type="ECO:0000313" key="8">
    <source>
        <dbReference type="EMBL" id="SFK28254.1"/>
    </source>
</evidence>
<keyword evidence="6 7" id="KW-0472">Membrane</keyword>
<keyword evidence="3" id="KW-1003">Cell membrane</keyword>